<sequence>MQPLMPIDHGLSNMSDIAFRTALVIYILAWALSFTYYVKRHIALSYDQRLQRQRELVAVGAENSSTGTTAVLPADPEQDPLPENAEEILAQKRASASKFGGMTQTVVWLGIIVHVTAAVLRGLAAHRVPLGNLYEYVLVITAFAMVATALVVQRKEWRVLWPWMLTPIIGLLFFGGTKLYAATAPVVPALRSYWLPVHVTTVSGGAAIGIFSGIASILYLLRKWQPKGQEKDGFFGALVRPLPSTQTLDNLAYRSAVVTLPVLGLGILLGAIWANTAWGRPWGWDPKETVSFITWVLYAAYLHARATVSWRGVHAACINVLALAVMIFNLFFINMVVSGLHSYAGLN</sequence>
<dbReference type="PANTHER" id="PTHR30071:SF1">
    <property type="entry name" value="CYTOCHROME B_B6 PROTEIN-RELATED"/>
    <property type="match status" value="1"/>
</dbReference>
<feature type="transmembrane region" description="Helical" evidence="6">
    <location>
        <begin position="290"/>
        <end position="308"/>
    </location>
</feature>
<dbReference type="EMBL" id="FOPJ01000001">
    <property type="protein sequence ID" value="SFG14761.1"/>
    <property type="molecule type" value="Genomic_DNA"/>
</dbReference>
<keyword evidence="2 6" id="KW-0812">Transmembrane</keyword>
<gene>
    <name evidence="8" type="ORF">SAMN05660282_00021</name>
</gene>
<dbReference type="InterPro" id="IPR045062">
    <property type="entry name" value="Cyt_c_biogenesis_CcsA/CcmC"/>
</dbReference>
<organism evidence="8 9">
    <name type="scientific">Corynebacterium spheniscorum</name>
    <dbReference type="NCBI Taxonomy" id="185761"/>
    <lineage>
        <taxon>Bacteria</taxon>
        <taxon>Bacillati</taxon>
        <taxon>Actinomycetota</taxon>
        <taxon>Actinomycetes</taxon>
        <taxon>Mycobacteriales</taxon>
        <taxon>Corynebacteriaceae</taxon>
        <taxon>Corynebacterium</taxon>
    </lineage>
</organism>
<feature type="transmembrane region" description="Helical" evidence="6">
    <location>
        <begin position="193"/>
        <end position="221"/>
    </location>
</feature>
<dbReference type="STRING" id="185761.SAMN05660282_00021"/>
<dbReference type="PANTHER" id="PTHR30071">
    <property type="entry name" value="HEME EXPORTER PROTEIN C"/>
    <property type="match status" value="1"/>
</dbReference>
<comment type="subcellular location">
    <subcellularLocation>
        <location evidence="1">Membrane</location>
        <topology evidence="1">Multi-pass membrane protein</topology>
    </subcellularLocation>
</comment>
<dbReference type="GO" id="GO:0017004">
    <property type="term" value="P:cytochrome complex assembly"/>
    <property type="evidence" value="ECO:0007669"/>
    <property type="project" value="UniProtKB-KW"/>
</dbReference>
<evidence type="ECO:0000313" key="9">
    <source>
        <dbReference type="Proteomes" id="UP000199065"/>
    </source>
</evidence>
<feature type="transmembrane region" description="Helical" evidence="6">
    <location>
        <begin position="159"/>
        <end position="181"/>
    </location>
</feature>
<feature type="domain" description="Cytochrome c assembly protein" evidence="7">
    <location>
        <begin position="131"/>
        <end position="341"/>
    </location>
</feature>
<evidence type="ECO:0000256" key="6">
    <source>
        <dbReference type="SAM" id="Phobius"/>
    </source>
</evidence>
<feature type="transmembrane region" description="Helical" evidence="6">
    <location>
        <begin position="320"/>
        <end position="344"/>
    </location>
</feature>
<dbReference type="Pfam" id="PF01578">
    <property type="entry name" value="Cytochrom_C_asm"/>
    <property type="match status" value="1"/>
</dbReference>
<feature type="transmembrane region" description="Helical" evidence="6">
    <location>
        <begin position="256"/>
        <end position="278"/>
    </location>
</feature>
<dbReference type="AlphaFoldDB" id="A0A1I2PMW5"/>
<accession>A0A1I2PMW5</accession>
<protein>
    <submittedName>
        <fullName evidence="8">Cytochrome c-type biogenesis protein CcsB</fullName>
    </submittedName>
</protein>
<name>A0A1I2PMW5_9CORY</name>
<proteinExistence type="predicted"/>
<dbReference type="InterPro" id="IPR017562">
    <property type="entry name" value="Cyt_c_biogenesis_CcsA"/>
</dbReference>
<feature type="transmembrane region" description="Helical" evidence="6">
    <location>
        <begin position="136"/>
        <end position="152"/>
    </location>
</feature>
<dbReference type="Proteomes" id="UP000199065">
    <property type="component" value="Unassembled WGS sequence"/>
</dbReference>
<evidence type="ECO:0000256" key="2">
    <source>
        <dbReference type="ARBA" id="ARBA00022692"/>
    </source>
</evidence>
<keyword evidence="3" id="KW-0201">Cytochrome c-type biogenesis</keyword>
<evidence type="ECO:0000259" key="7">
    <source>
        <dbReference type="Pfam" id="PF01578"/>
    </source>
</evidence>
<reference evidence="8 9" key="1">
    <citation type="submission" date="2016-10" db="EMBL/GenBank/DDBJ databases">
        <authorList>
            <person name="de Groot N.N."/>
        </authorList>
    </citation>
    <scope>NUCLEOTIDE SEQUENCE [LARGE SCALE GENOMIC DNA]</scope>
    <source>
        <strain>J11</strain>
        <strain evidence="9">PG 39</strain>
    </source>
</reference>
<evidence type="ECO:0000256" key="3">
    <source>
        <dbReference type="ARBA" id="ARBA00022748"/>
    </source>
</evidence>
<keyword evidence="9" id="KW-1185">Reference proteome</keyword>
<evidence type="ECO:0000256" key="1">
    <source>
        <dbReference type="ARBA" id="ARBA00004141"/>
    </source>
</evidence>
<dbReference type="GO" id="GO:0005886">
    <property type="term" value="C:plasma membrane"/>
    <property type="evidence" value="ECO:0007669"/>
    <property type="project" value="TreeGrafter"/>
</dbReference>
<evidence type="ECO:0000313" key="8">
    <source>
        <dbReference type="EMBL" id="SFG14761.1"/>
    </source>
</evidence>
<dbReference type="NCBIfam" id="TIGR03144">
    <property type="entry name" value="cytochr_II_ccsB"/>
    <property type="match status" value="1"/>
</dbReference>
<evidence type="ECO:0000256" key="5">
    <source>
        <dbReference type="ARBA" id="ARBA00023136"/>
    </source>
</evidence>
<evidence type="ECO:0000256" key="4">
    <source>
        <dbReference type="ARBA" id="ARBA00022989"/>
    </source>
</evidence>
<keyword evidence="4 6" id="KW-1133">Transmembrane helix</keyword>
<feature type="transmembrane region" description="Helical" evidence="6">
    <location>
        <begin position="17"/>
        <end position="38"/>
    </location>
</feature>
<keyword evidence="5 6" id="KW-0472">Membrane</keyword>
<dbReference type="GO" id="GO:0020037">
    <property type="term" value="F:heme binding"/>
    <property type="evidence" value="ECO:0007669"/>
    <property type="project" value="InterPro"/>
</dbReference>
<dbReference type="InterPro" id="IPR002541">
    <property type="entry name" value="Cyt_c_assembly"/>
</dbReference>
<feature type="transmembrane region" description="Helical" evidence="6">
    <location>
        <begin position="106"/>
        <end position="124"/>
    </location>
</feature>